<keyword evidence="3" id="KW-0732">Signal</keyword>
<feature type="domain" description="SusD-like N-terminal" evidence="7">
    <location>
        <begin position="120"/>
        <end position="245"/>
    </location>
</feature>
<comment type="similarity">
    <text evidence="2">Belongs to the SusD family.</text>
</comment>
<dbReference type="Gene3D" id="1.25.40.390">
    <property type="match status" value="1"/>
</dbReference>
<evidence type="ECO:0000313" key="8">
    <source>
        <dbReference type="EMBL" id="MBD8001720.1"/>
    </source>
</evidence>
<comment type="caution">
    <text evidence="8">The sequence shown here is derived from an EMBL/GenBank/DDBJ whole genome shotgun (WGS) entry which is preliminary data.</text>
</comment>
<dbReference type="PROSITE" id="PS51257">
    <property type="entry name" value="PROKAR_LIPOPROTEIN"/>
    <property type="match status" value="1"/>
</dbReference>
<dbReference type="EMBL" id="JACSPQ010000002">
    <property type="protein sequence ID" value="MBD8001720.1"/>
    <property type="molecule type" value="Genomic_DNA"/>
</dbReference>
<protein>
    <submittedName>
        <fullName evidence="8">RagB/SusD family nutrient uptake outer membrane protein</fullName>
    </submittedName>
</protein>
<dbReference type="Proteomes" id="UP000616346">
    <property type="component" value="Unassembled WGS sequence"/>
</dbReference>
<dbReference type="RefSeq" id="WP_191709882.1">
    <property type="nucleotide sequence ID" value="NZ_JACSPQ010000002.1"/>
</dbReference>
<evidence type="ECO:0000256" key="1">
    <source>
        <dbReference type="ARBA" id="ARBA00004442"/>
    </source>
</evidence>
<evidence type="ECO:0000256" key="5">
    <source>
        <dbReference type="ARBA" id="ARBA00023237"/>
    </source>
</evidence>
<keyword evidence="9" id="KW-1185">Reference proteome</keyword>
<dbReference type="InterPro" id="IPR012944">
    <property type="entry name" value="SusD_RagB_dom"/>
</dbReference>
<dbReference type="InterPro" id="IPR033985">
    <property type="entry name" value="SusD-like_N"/>
</dbReference>
<evidence type="ECO:0000256" key="2">
    <source>
        <dbReference type="ARBA" id="ARBA00006275"/>
    </source>
</evidence>
<dbReference type="InterPro" id="IPR011990">
    <property type="entry name" value="TPR-like_helical_dom_sf"/>
</dbReference>
<dbReference type="Pfam" id="PF14322">
    <property type="entry name" value="SusD-like_3"/>
    <property type="match status" value="1"/>
</dbReference>
<reference evidence="8 9" key="1">
    <citation type="submission" date="2020-08" db="EMBL/GenBank/DDBJ databases">
        <title>A Genomic Blueprint of the Chicken Gut Microbiome.</title>
        <authorList>
            <person name="Gilroy R."/>
            <person name="Ravi A."/>
            <person name="Getino M."/>
            <person name="Pursley I."/>
            <person name="Horton D.L."/>
            <person name="Alikhan N.-F."/>
            <person name="Baker D."/>
            <person name="Gharbi K."/>
            <person name="Hall N."/>
            <person name="Watson M."/>
            <person name="Adriaenssens E.M."/>
            <person name="Foster-Nyarko E."/>
            <person name="Jarju S."/>
            <person name="Secka A."/>
            <person name="Antonio M."/>
            <person name="Oren A."/>
            <person name="Chaudhuri R."/>
            <person name="La Ragione R.M."/>
            <person name="Hildebrand F."/>
            <person name="Pallen M.J."/>
        </authorList>
    </citation>
    <scope>NUCLEOTIDE SEQUENCE [LARGE SCALE GENOMIC DNA]</scope>
    <source>
        <strain evidence="8 9">Sa1YUN3</strain>
    </source>
</reference>
<proteinExistence type="inferred from homology"/>
<evidence type="ECO:0000259" key="6">
    <source>
        <dbReference type="Pfam" id="PF07980"/>
    </source>
</evidence>
<evidence type="ECO:0000259" key="7">
    <source>
        <dbReference type="Pfam" id="PF14322"/>
    </source>
</evidence>
<keyword evidence="4" id="KW-0472">Membrane</keyword>
<evidence type="ECO:0000256" key="4">
    <source>
        <dbReference type="ARBA" id="ARBA00023136"/>
    </source>
</evidence>
<evidence type="ECO:0000256" key="3">
    <source>
        <dbReference type="ARBA" id="ARBA00022729"/>
    </source>
</evidence>
<dbReference type="SUPFAM" id="SSF48452">
    <property type="entry name" value="TPR-like"/>
    <property type="match status" value="1"/>
</dbReference>
<gene>
    <name evidence="8" type="ORF">H9626_05735</name>
</gene>
<evidence type="ECO:0000313" key="9">
    <source>
        <dbReference type="Proteomes" id="UP000616346"/>
    </source>
</evidence>
<organism evidence="8 9">
    <name type="scientific">Phocaeicola faecium</name>
    <dbReference type="NCBI Taxonomy" id="2762213"/>
    <lineage>
        <taxon>Bacteria</taxon>
        <taxon>Pseudomonadati</taxon>
        <taxon>Bacteroidota</taxon>
        <taxon>Bacteroidia</taxon>
        <taxon>Bacteroidales</taxon>
        <taxon>Bacteroidaceae</taxon>
        <taxon>Phocaeicola</taxon>
    </lineage>
</organism>
<feature type="domain" description="RagB/SusD" evidence="6">
    <location>
        <begin position="355"/>
        <end position="630"/>
    </location>
</feature>
<accession>A0ABR8VAB3</accession>
<keyword evidence="5" id="KW-0998">Cell outer membrane</keyword>
<dbReference type="Pfam" id="PF07980">
    <property type="entry name" value="SusD_RagB"/>
    <property type="match status" value="1"/>
</dbReference>
<name>A0ABR8VAB3_9BACT</name>
<comment type="subcellular location">
    <subcellularLocation>
        <location evidence="1">Cell outer membrane</location>
    </subcellularLocation>
</comment>
<sequence>MKHLTKWFITAFVGAVTATSCVDEIKFGDSFLEKAPSVAVTQDSIFGKAEYARRFLWTTYSKLYYGLATNWNDVDGKMNTGMFECLSDCFHSHNSWDGLNRHYYPGTYTAVTEDNTSETRFSFTKEETWECIRAAWIFIENVDRVPDMDEMEKERLKAEAKVIIASRYFDMFRHFGGLPIVEQAFAAENDYQVPRGTVEETVNFMVKLLDEAASVLPWDLTDDGESNWQGRMTQASAMGLKCKILLFAASPLFNDDEPYCTEPPQEAVTGHMVWYGGYKPELWQQCLKACEDFFDMLAQKGHYELFQPTGTTCDDYRAAFNTAYFTRNNTELLISTRIIGKYNWDWWYYWGDWVPNGGYTPTLEYMEMFPMSDGTPFDFDKAVAENNMFFEDNDYNKPTRDPRLYETILVNGAKWSNGRSIELWAGGGDNANSTSTETGQYATGFGLYKFYKEGKGSLAGNFLEWPYLRLAEMYLIYAEALMKNNRIDDAIKQVDIVRARVGLKGLVASNPGKDMRNTDNLMEAILNERACELGLEDVRFFDMIRNKRADLFERPLHGLLIERADGGSGSWFDKPDSERGEFPTQFKYTPFQISNAGRSWWNGFNPKWYLAAFPVKEVNKGYGLVQNPGW</sequence>